<feature type="transmembrane region" description="Helical" evidence="1">
    <location>
        <begin position="6"/>
        <end position="22"/>
    </location>
</feature>
<organism evidence="2 3">
    <name type="scientific">Paenibacillus odorifer</name>
    <dbReference type="NCBI Taxonomy" id="189426"/>
    <lineage>
        <taxon>Bacteria</taxon>
        <taxon>Bacillati</taxon>
        <taxon>Bacillota</taxon>
        <taxon>Bacilli</taxon>
        <taxon>Bacillales</taxon>
        <taxon>Paenibacillaceae</taxon>
        <taxon>Paenibacillus</taxon>
    </lineage>
</organism>
<reference evidence="2 3" key="1">
    <citation type="submission" date="2016-10" db="EMBL/GenBank/DDBJ databases">
        <title>Paenibacillus species isolates.</title>
        <authorList>
            <person name="Beno S.M."/>
        </authorList>
    </citation>
    <scope>NUCLEOTIDE SEQUENCE [LARGE SCALE GENOMIC DNA]</scope>
    <source>
        <strain evidence="2 3">FSL H7-0710</strain>
    </source>
</reference>
<comment type="caution">
    <text evidence="2">The sequence shown here is derived from an EMBL/GenBank/DDBJ whole genome shotgun (WGS) entry which is preliminary data.</text>
</comment>
<evidence type="ECO:0000256" key="1">
    <source>
        <dbReference type="SAM" id="Phobius"/>
    </source>
</evidence>
<keyword evidence="1" id="KW-1133">Transmembrane helix</keyword>
<keyword evidence="1" id="KW-0472">Membrane</keyword>
<evidence type="ECO:0000313" key="2">
    <source>
        <dbReference type="EMBL" id="OMD44375.1"/>
    </source>
</evidence>
<dbReference type="Proteomes" id="UP000187439">
    <property type="component" value="Unassembled WGS sequence"/>
</dbReference>
<name>A0A1R0YAC6_9BACL</name>
<sequence length="67" mass="7642">MAVIVVMIYFFVVLMDPCGLLKQGMKRDFYVCCTLCLFSFCIAFALAMKWQLPSPSPLIVSWISKLL</sequence>
<accession>A0A1R0YAC6</accession>
<keyword evidence="1" id="KW-0812">Transmembrane</keyword>
<dbReference type="AlphaFoldDB" id="A0A1R0YAC6"/>
<feature type="transmembrane region" description="Helical" evidence="1">
    <location>
        <begin position="29"/>
        <end position="48"/>
    </location>
</feature>
<gene>
    <name evidence="2" type="ORF">BSK52_02270</name>
</gene>
<protein>
    <submittedName>
        <fullName evidence="2">Uncharacterized protein</fullName>
    </submittedName>
</protein>
<dbReference type="EMBL" id="MPTC01000001">
    <property type="protein sequence ID" value="OMD44375.1"/>
    <property type="molecule type" value="Genomic_DNA"/>
</dbReference>
<evidence type="ECO:0000313" key="3">
    <source>
        <dbReference type="Proteomes" id="UP000187439"/>
    </source>
</evidence>
<proteinExistence type="predicted"/>